<keyword evidence="3" id="KW-1185">Reference proteome</keyword>
<evidence type="ECO:0000256" key="1">
    <source>
        <dbReference type="SAM" id="Phobius"/>
    </source>
</evidence>
<feature type="transmembrane region" description="Helical" evidence="1">
    <location>
        <begin position="158"/>
        <end position="180"/>
    </location>
</feature>
<keyword evidence="1" id="KW-1133">Transmembrane helix</keyword>
<keyword evidence="1" id="KW-0812">Transmembrane</keyword>
<dbReference type="AlphaFoldDB" id="A0A2X4XTH2"/>
<reference evidence="2 3" key="1">
    <citation type="submission" date="2018-06" db="EMBL/GenBank/DDBJ databases">
        <authorList>
            <consortium name="Pathogen Informatics"/>
            <person name="Doyle S."/>
        </authorList>
    </citation>
    <scope>NUCLEOTIDE SEQUENCE [LARGE SCALE GENOMIC DNA]</scope>
    <source>
        <strain evidence="2 3">NCTC12151</strain>
    </source>
</reference>
<dbReference type="KEGG" id="lri:NCTC12151_02972"/>
<gene>
    <name evidence="2" type="ORF">NCTC12151_02972</name>
</gene>
<protein>
    <submittedName>
        <fullName evidence="2">Uncharacterized protein</fullName>
    </submittedName>
</protein>
<dbReference type="Proteomes" id="UP000249005">
    <property type="component" value="Chromosome 1"/>
</dbReference>
<name>A0A2X4XTH2_9GAMM</name>
<keyword evidence="1" id="KW-0472">Membrane</keyword>
<proteinExistence type="predicted"/>
<feature type="transmembrane region" description="Helical" evidence="1">
    <location>
        <begin position="58"/>
        <end position="78"/>
    </location>
</feature>
<evidence type="ECO:0000313" key="3">
    <source>
        <dbReference type="Proteomes" id="UP000249005"/>
    </source>
</evidence>
<sequence length="184" mass="20444">MENELPLFAYAAPLAAVLGVILLVWCVKKLGRIIFPKTRILFSSSEEKTVTLPAPGRYVISVVFPMRAVFIGVSHYSASFSIEHLTRSQAVAYHHYSRLNLFRVQRSDMRGNKSMPLGDFECEEVGDYRIVCTTPESIRSDFSLEVSNYTSPLSLMGFIPLTILAFGMTVGGIIVSLAIFTGRI</sequence>
<dbReference type="OrthoDB" id="6885795at2"/>
<feature type="transmembrane region" description="Helical" evidence="1">
    <location>
        <begin position="6"/>
        <end position="27"/>
    </location>
</feature>
<evidence type="ECO:0000313" key="2">
    <source>
        <dbReference type="EMBL" id="SQI43315.1"/>
    </source>
</evidence>
<dbReference type="EMBL" id="LS483470">
    <property type="protein sequence ID" value="SQI43315.1"/>
    <property type="molecule type" value="Genomic_DNA"/>
</dbReference>
<organism evidence="2 3">
    <name type="scientific">Leminorella richardii</name>
    <dbReference type="NCBI Taxonomy" id="158841"/>
    <lineage>
        <taxon>Bacteria</taxon>
        <taxon>Pseudomonadati</taxon>
        <taxon>Pseudomonadota</taxon>
        <taxon>Gammaproteobacteria</taxon>
        <taxon>Enterobacterales</taxon>
        <taxon>Budviciaceae</taxon>
        <taxon>Leminorella</taxon>
    </lineage>
</organism>
<dbReference type="RefSeq" id="WP_111741334.1">
    <property type="nucleotide sequence ID" value="NZ_LR698987.1"/>
</dbReference>
<accession>A0A2X4XTH2</accession>